<dbReference type="AlphaFoldDB" id="A0A0A1Z804"/>
<proteinExistence type="predicted"/>
<name>A0A0A1Z804_PSEFL</name>
<gene>
    <name evidence="1" type="ORF">K814_0105595</name>
</gene>
<organism evidence="1 2">
    <name type="scientific">Pseudomonas fluorescens LMG 5329</name>
    <dbReference type="NCBI Taxonomy" id="1324332"/>
    <lineage>
        <taxon>Bacteria</taxon>
        <taxon>Pseudomonadati</taxon>
        <taxon>Pseudomonadota</taxon>
        <taxon>Gammaproteobacteria</taxon>
        <taxon>Pseudomonadales</taxon>
        <taxon>Pseudomonadaceae</taxon>
        <taxon>Pseudomonas</taxon>
    </lineage>
</organism>
<reference evidence="1 2" key="1">
    <citation type="journal article" date="2013" name="Genome Announc.">
        <title>Draft Genome Sequence of Pseudomonas fluorescens LMG 5329, a White Line-Inducing Principle-Producing Bioindicator for the Mushroom Pathogen Pseudomonas tolaasii.</title>
        <authorList>
            <person name="Ghequire M.G."/>
            <person name="Rokni-Zadeh H."/>
            <person name="Zarrineh P."/>
            <person name="De Mot R."/>
        </authorList>
    </citation>
    <scope>NUCLEOTIDE SEQUENCE [LARGE SCALE GENOMIC DNA]</scope>
    <source>
        <strain evidence="1 2">LMG 5329</strain>
    </source>
</reference>
<evidence type="ECO:0000313" key="1">
    <source>
        <dbReference type="EMBL" id="KGE68907.1"/>
    </source>
</evidence>
<accession>A0A0A1Z804</accession>
<dbReference type="EMBL" id="ASGY01000039">
    <property type="protein sequence ID" value="KGE68907.1"/>
    <property type="molecule type" value="Genomic_DNA"/>
</dbReference>
<protein>
    <submittedName>
        <fullName evidence="1">Uncharacterized protein</fullName>
    </submittedName>
</protein>
<dbReference type="Proteomes" id="UP000030060">
    <property type="component" value="Unassembled WGS sequence"/>
</dbReference>
<evidence type="ECO:0000313" key="2">
    <source>
        <dbReference type="Proteomes" id="UP000030060"/>
    </source>
</evidence>
<comment type="caution">
    <text evidence="1">The sequence shown here is derived from an EMBL/GenBank/DDBJ whole genome shotgun (WGS) entry which is preliminary data.</text>
</comment>
<sequence>MALGFLLLQCRGIYLARMTSFPRLFASDNRWLRQRVFGVAEEEPADTERFGAVSVGGVRATDVFMPRSHKKP</sequence>